<dbReference type="EC" id="2.7.13.3" evidence="3"/>
<evidence type="ECO:0000313" key="15">
    <source>
        <dbReference type="Proteomes" id="UP001521209"/>
    </source>
</evidence>
<dbReference type="PROSITE" id="PS50109">
    <property type="entry name" value="HIS_KIN"/>
    <property type="match status" value="1"/>
</dbReference>
<dbReference type="InterPro" id="IPR003660">
    <property type="entry name" value="HAMP_dom"/>
</dbReference>
<sequence>MLPKLFQTTSVRLAALGLGLASASAAVVFAVIYYGTLGTMRATLDADIANEISEILIAGPMTPRSIVIAGVRAALAQHPANIFFLLDDAGGRKIAGNLRLAMPRPGWHTLAAPPGQVFAPHTHVLRGRAVPVAGGDRLFVAADATMLDELNELIRRSFMIGFGITLAIGLAAGIGFGRRALARVEAVSAASREIMAGDFTRRIPHSGSGDEFDHLAASINAMLARIEQLMANIRAVGDEIAHDLRSPLARLRESLELSLRAADPAVMRATMEDAIGQVDAALGLSAAILRLAQIESGARRASFTRIDFSLLLEEIAETYETVAEDAGGRFTATIEPGLILTGDAALLNQMVANLIENAIRHGGEGPAIVLAAARVGRDIEVTVTDDGPGISAERHALALRRFGRLDASRATDGHGLGLPLAAAIAALHDATLTLSAERDDPVRPGLRVALRFANPSPR</sequence>
<dbReference type="Gene3D" id="6.10.340.10">
    <property type="match status" value="1"/>
</dbReference>
<evidence type="ECO:0000256" key="2">
    <source>
        <dbReference type="ARBA" id="ARBA00004370"/>
    </source>
</evidence>
<keyword evidence="15" id="KW-1185">Reference proteome</keyword>
<dbReference type="Gene3D" id="3.30.565.10">
    <property type="entry name" value="Histidine kinase-like ATPase, C-terminal domain"/>
    <property type="match status" value="1"/>
</dbReference>
<evidence type="ECO:0000256" key="4">
    <source>
        <dbReference type="ARBA" id="ARBA00022553"/>
    </source>
</evidence>
<evidence type="ECO:0000259" key="12">
    <source>
        <dbReference type="PROSITE" id="PS50109"/>
    </source>
</evidence>
<keyword evidence="9" id="KW-0902">Two-component regulatory system</keyword>
<dbReference type="PROSITE" id="PS50885">
    <property type="entry name" value="HAMP"/>
    <property type="match status" value="1"/>
</dbReference>
<name>A0ABS9DXW5_9PROT</name>
<evidence type="ECO:0000256" key="3">
    <source>
        <dbReference type="ARBA" id="ARBA00012438"/>
    </source>
</evidence>
<evidence type="ECO:0000256" key="11">
    <source>
        <dbReference type="SAM" id="Phobius"/>
    </source>
</evidence>
<evidence type="ECO:0000256" key="5">
    <source>
        <dbReference type="ARBA" id="ARBA00022679"/>
    </source>
</evidence>
<dbReference type="InterPro" id="IPR003594">
    <property type="entry name" value="HATPase_dom"/>
</dbReference>
<dbReference type="GO" id="GO:0016301">
    <property type="term" value="F:kinase activity"/>
    <property type="evidence" value="ECO:0007669"/>
    <property type="project" value="UniProtKB-KW"/>
</dbReference>
<dbReference type="InterPro" id="IPR036097">
    <property type="entry name" value="HisK_dim/P_sf"/>
</dbReference>
<dbReference type="InterPro" id="IPR004358">
    <property type="entry name" value="Sig_transdc_His_kin-like_C"/>
</dbReference>
<dbReference type="Pfam" id="PF02518">
    <property type="entry name" value="HATPase_c"/>
    <property type="match status" value="1"/>
</dbReference>
<dbReference type="SUPFAM" id="SSF47384">
    <property type="entry name" value="Homodimeric domain of signal transducing histidine kinase"/>
    <property type="match status" value="1"/>
</dbReference>
<comment type="catalytic activity">
    <reaction evidence="1">
        <text>ATP + protein L-histidine = ADP + protein N-phospho-L-histidine.</text>
        <dbReference type="EC" id="2.7.13.3"/>
    </reaction>
</comment>
<keyword evidence="10 11" id="KW-0472">Membrane</keyword>
<comment type="subcellular location">
    <subcellularLocation>
        <location evidence="2">Membrane</location>
    </subcellularLocation>
</comment>
<keyword evidence="7 14" id="KW-0418">Kinase</keyword>
<evidence type="ECO:0000259" key="13">
    <source>
        <dbReference type="PROSITE" id="PS50885"/>
    </source>
</evidence>
<evidence type="ECO:0000313" key="14">
    <source>
        <dbReference type="EMBL" id="MCF3947580.1"/>
    </source>
</evidence>
<dbReference type="InterPro" id="IPR005467">
    <property type="entry name" value="His_kinase_dom"/>
</dbReference>
<dbReference type="CDD" id="cd00075">
    <property type="entry name" value="HATPase"/>
    <property type="match status" value="1"/>
</dbReference>
<proteinExistence type="predicted"/>
<feature type="transmembrane region" description="Helical" evidence="11">
    <location>
        <begin position="158"/>
        <end position="177"/>
    </location>
</feature>
<dbReference type="SMART" id="SM00387">
    <property type="entry name" value="HATPase_c"/>
    <property type="match status" value="1"/>
</dbReference>
<dbReference type="PANTHER" id="PTHR45436:SF8">
    <property type="entry name" value="HISTIDINE KINASE"/>
    <property type="match status" value="1"/>
</dbReference>
<dbReference type="CDD" id="cd06225">
    <property type="entry name" value="HAMP"/>
    <property type="match status" value="1"/>
</dbReference>
<keyword evidence="5" id="KW-0808">Transferase</keyword>
<dbReference type="InterPro" id="IPR050428">
    <property type="entry name" value="TCS_sensor_his_kinase"/>
</dbReference>
<keyword evidence="8 11" id="KW-1133">Transmembrane helix</keyword>
<evidence type="ECO:0000256" key="6">
    <source>
        <dbReference type="ARBA" id="ARBA00022692"/>
    </source>
</evidence>
<feature type="domain" description="HAMP" evidence="13">
    <location>
        <begin position="178"/>
        <end position="231"/>
    </location>
</feature>
<dbReference type="RefSeq" id="WP_235704832.1">
    <property type="nucleotide sequence ID" value="NZ_JAKGBZ010000026.1"/>
</dbReference>
<dbReference type="Pfam" id="PF00672">
    <property type="entry name" value="HAMP"/>
    <property type="match status" value="1"/>
</dbReference>
<evidence type="ECO:0000256" key="7">
    <source>
        <dbReference type="ARBA" id="ARBA00022777"/>
    </source>
</evidence>
<dbReference type="SUPFAM" id="SSF55874">
    <property type="entry name" value="ATPase domain of HSP90 chaperone/DNA topoisomerase II/histidine kinase"/>
    <property type="match status" value="1"/>
</dbReference>
<evidence type="ECO:0000256" key="1">
    <source>
        <dbReference type="ARBA" id="ARBA00000085"/>
    </source>
</evidence>
<protein>
    <recommendedName>
        <fullName evidence="3">histidine kinase</fullName>
        <ecNumber evidence="3">2.7.13.3</ecNumber>
    </recommendedName>
</protein>
<dbReference type="Gene3D" id="1.10.287.130">
    <property type="match status" value="1"/>
</dbReference>
<dbReference type="EMBL" id="JAKGBZ010000026">
    <property type="protein sequence ID" value="MCF3947580.1"/>
    <property type="molecule type" value="Genomic_DNA"/>
</dbReference>
<dbReference type="SMART" id="SM00304">
    <property type="entry name" value="HAMP"/>
    <property type="match status" value="1"/>
</dbReference>
<reference evidence="14 15" key="1">
    <citation type="submission" date="2022-01" db="EMBL/GenBank/DDBJ databases">
        <authorList>
            <person name="Won M."/>
            <person name="Kim S.-J."/>
            <person name="Kwon S.-W."/>
        </authorList>
    </citation>
    <scope>NUCLEOTIDE SEQUENCE [LARGE SCALE GENOMIC DNA]</scope>
    <source>
        <strain evidence="14 15">KCTC 23505</strain>
    </source>
</reference>
<evidence type="ECO:0000256" key="8">
    <source>
        <dbReference type="ARBA" id="ARBA00022989"/>
    </source>
</evidence>
<organism evidence="14 15">
    <name type="scientific">Acidiphilium iwatense</name>
    <dbReference type="NCBI Taxonomy" id="768198"/>
    <lineage>
        <taxon>Bacteria</taxon>
        <taxon>Pseudomonadati</taxon>
        <taxon>Pseudomonadota</taxon>
        <taxon>Alphaproteobacteria</taxon>
        <taxon>Acetobacterales</taxon>
        <taxon>Acidocellaceae</taxon>
        <taxon>Acidiphilium</taxon>
    </lineage>
</organism>
<dbReference type="SUPFAM" id="SSF158472">
    <property type="entry name" value="HAMP domain-like"/>
    <property type="match status" value="1"/>
</dbReference>
<comment type="caution">
    <text evidence="14">The sequence shown here is derived from an EMBL/GenBank/DDBJ whole genome shotgun (WGS) entry which is preliminary data.</text>
</comment>
<dbReference type="PRINTS" id="PR00344">
    <property type="entry name" value="BCTRLSENSOR"/>
</dbReference>
<dbReference type="InterPro" id="IPR036890">
    <property type="entry name" value="HATPase_C_sf"/>
</dbReference>
<evidence type="ECO:0000256" key="9">
    <source>
        <dbReference type="ARBA" id="ARBA00023012"/>
    </source>
</evidence>
<feature type="domain" description="Histidine kinase" evidence="12">
    <location>
        <begin position="239"/>
        <end position="456"/>
    </location>
</feature>
<dbReference type="Proteomes" id="UP001521209">
    <property type="component" value="Unassembled WGS sequence"/>
</dbReference>
<gene>
    <name evidence="14" type="ORF">L2A60_12925</name>
</gene>
<accession>A0ABS9DXW5</accession>
<keyword evidence="6 11" id="KW-0812">Transmembrane</keyword>
<evidence type="ECO:0000256" key="10">
    <source>
        <dbReference type="ARBA" id="ARBA00023136"/>
    </source>
</evidence>
<keyword evidence="4" id="KW-0597">Phosphoprotein</keyword>
<dbReference type="PANTHER" id="PTHR45436">
    <property type="entry name" value="SENSOR HISTIDINE KINASE YKOH"/>
    <property type="match status" value="1"/>
</dbReference>
<feature type="transmembrane region" description="Helical" evidence="11">
    <location>
        <begin position="12"/>
        <end position="34"/>
    </location>
</feature>